<comment type="caution">
    <text evidence="1">The sequence shown here is derived from an EMBL/GenBank/DDBJ whole genome shotgun (WGS) entry which is preliminary data.</text>
</comment>
<name>A0AAD5XBD6_9FUNG</name>
<dbReference type="Proteomes" id="UP001211907">
    <property type="component" value="Unassembled WGS sequence"/>
</dbReference>
<reference evidence="1" key="1">
    <citation type="submission" date="2020-05" db="EMBL/GenBank/DDBJ databases">
        <title>Phylogenomic resolution of chytrid fungi.</title>
        <authorList>
            <person name="Stajich J.E."/>
            <person name="Amses K."/>
            <person name="Simmons R."/>
            <person name="Seto K."/>
            <person name="Myers J."/>
            <person name="Bonds A."/>
            <person name="Quandt C.A."/>
            <person name="Barry K."/>
            <person name="Liu P."/>
            <person name="Grigoriev I."/>
            <person name="Longcore J.E."/>
            <person name="James T.Y."/>
        </authorList>
    </citation>
    <scope>NUCLEOTIDE SEQUENCE</scope>
    <source>
        <strain evidence="1">JEL0513</strain>
    </source>
</reference>
<dbReference type="AlphaFoldDB" id="A0AAD5XBD6"/>
<keyword evidence="2" id="KW-1185">Reference proteome</keyword>
<sequence>MSFVWETEYNYSDSGCTNLTALVGAETTVTACPSTFPLACTYEPTINEYSTATCAASEPVNNGLTLSQSIFKSKEFAYIQIFLDSACSSPGLFISIPYVDGSCFSTSTGSFQISTSSFTVYNSPNCAGTSASGPIDECVQQVKVEVFNSANSPSTSPTDSTTAKSSSFSNTPAVFLGGLAVGLTALAFV</sequence>
<accession>A0AAD5XBD6</accession>
<protein>
    <submittedName>
        <fullName evidence="1">Uncharacterized protein</fullName>
    </submittedName>
</protein>
<organism evidence="1 2">
    <name type="scientific">Physocladia obscura</name>
    <dbReference type="NCBI Taxonomy" id="109957"/>
    <lineage>
        <taxon>Eukaryota</taxon>
        <taxon>Fungi</taxon>
        <taxon>Fungi incertae sedis</taxon>
        <taxon>Chytridiomycota</taxon>
        <taxon>Chytridiomycota incertae sedis</taxon>
        <taxon>Chytridiomycetes</taxon>
        <taxon>Chytridiales</taxon>
        <taxon>Chytriomycetaceae</taxon>
        <taxon>Physocladia</taxon>
    </lineage>
</organism>
<gene>
    <name evidence="1" type="ORF">HK100_006377</name>
</gene>
<proteinExistence type="predicted"/>
<evidence type="ECO:0000313" key="2">
    <source>
        <dbReference type="Proteomes" id="UP001211907"/>
    </source>
</evidence>
<evidence type="ECO:0000313" key="1">
    <source>
        <dbReference type="EMBL" id="KAJ3093876.1"/>
    </source>
</evidence>
<dbReference type="EMBL" id="JADGJH010002960">
    <property type="protein sequence ID" value="KAJ3093876.1"/>
    <property type="molecule type" value="Genomic_DNA"/>
</dbReference>